<name>A0AAV2HDT9_LYMST</name>
<comment type="caution">
    <text evidence="1">The sequence shown here is derived from an EMBL/GenBank/DDBJ whole genome shotgun (WGS) entry which is preliminary data.</text>
</comment>
<gene>
    <name evidence="1" type="ORF">GSLYS_00005622001</name>
</gene>
<accession>A0AAV2HDT9</accession>
<dbReference type="AlphaFoldDB" id="A0AAV2HDT9"/>
<organism evidence="1 2">
    <name type="scientific">Lymnaea stagnalis</name>
    <name type="common">Great pond snail</name>
    <name type="synonym">Helix stagnalis</name>
    <dbReference type="NCBI Taxonomy" id="6523"/>
    <lineage>
        <taxon>Eukaryota</taxon>
        <taxon>Metazoa</taxon>
        <taxon>Spiralia</taxon>
        <taxon>Lophotrochozoa</taxon>
        <taxon>Mollusca</taxon>
        <taxon>Gastropoda</taxon>
        <taxon>Heterobranchia</taxon>
        <taxon>Euthyneura</taxon>
        <taxon>Panpulmonata</taxon>
        <taxon>Hygrophila</taxon>
        <taxon>Lymnaeoidea</taxon>
        <taxon>Lymnaeidae</taxon>
        <taxon>Lymnaea</taxon>
    </lineage>
</organism>
<keyword evidence="2" id="KW-1185">Reference proteome</keyword>
<reference evidence="1 2" key="1">
    <citation type="submission" date="2024-04" db="EMBL/GenBank/DDBJ databases">
        <authorList>
            <consortium name="Genoscope - CEA"/>
            <person name="William W."/>
        </authorList>
    </citation>
    <scope>NUCLEOTIDE SEQUENCE [LARGE SCALE GENOMIC DNA]</scope>
</reference>
<dbReference type="Proteomes" id="UP001497497">
    <property type="component" value="Unassembled WGS sequence"/>
</dbReference>
<evidence type="ECO:0000313" key="2">
    <source>
        <dbReference type="Proteomes" id="UP001497497"/>
    </source>
</evidence>
<sequence length="74" mass="8396">MRNHGECKLFAIHNKSKWSTKENSGHNGCHRIVPKPPSCDFAQHLFFSVPPATCSHQKSFEFCKLQVCLKLIIG</sequence>
<protein>
    <submittedName>
        <fullName evidence="1">Uncharacterized protein</fullName>
    </submittedName>
</protein>
<proteinExistence type="predicted"/>
<evidence type="ECO:0000313" key="1">
    <source>
        <dbReference type="EMBL" id="CAL1531527.1"/>
    </source>
</evidence>
<dbReference type="EMBL" id="CAXITT010000091">
    <property type="protein sequence ID" value="CAL1531527.1"/>
    <property type="molecule type" value="Genomic_DNA"/>
</dbReference>